<evidence type="ECO:0000313" key="1">
    <source>
        <dbReference type="EMBL" id="JAI31967.1"/>
    </source>
</evidence>
<reference evidence="1" key="1">
    <citation type="submission" date="2015-06" db="EMBL/GenBank/DDBJ databases">
        <authorList>
            <person name="Hoefler B.C."/>
            <person name="Straight P.D."/>
        </authorList>
    </citation>
    <scope>NUCLEOTIDE SEQUENCE</scope>
</reference>
<protein>
    <submittedName>
        <fullName evidence="1">Uncharacterized protein</fullName>
    </submittedName>
</protein>
<gene>
    <name evidence="1" type="ORF">c0_g1_i1</name>
</gene>
<feature type="non-terminal residue" evidence="1">
    <location>
        <position position="145"/>
    </location>
</feature>
<dbReference type="EMBL" id="GDHF01020347">
    <property type="protein sequence ID" value="JAI31967.1"/>
    <property type="molecule type" value="Transcribed_RNA"/>
</dbReference>
<organism evidence="1">
    <name type="scientific">Bactrocera latifrons</name>
    <name type="common">Malaysian fruit fly</name>
    <name type="synonym">Chaetodacus latifrons</name>
    <dbReference type="NCBI Taxonomy" id="174628"/>
    <lineage>
        <taxon>Eukaryota</taxon>
        <taxon>Metazoa</taxon>
        <taxon>Ecdysozoa</taxon>
        <taxon>Arthropoda</taxon>
        <taxon>Hexapoda</taxon>
        <taxon>Insecta</taxon>
        <taxon>Pterygota</taxon>
        <taxon>Neoptera</taxon>
        <taxon>Endopterygota</taxon>
        <taxon>Diptera</taxon>
        <taxon>Brachycera</taxon>
        <taxon>Muscomorpha</taxon>
        <taxon>Tephritoidea</taxon>
        <taxon>Tephritidae</taxon>
        <taxon>Bactrocera</taxon>
        <taxon>Bactrocera</taxon>
    </lineage>
</organism>
<sequence>DSGLQQYQNDFHFRVIQEWYKRLGHYNSPAPCELPKPPSHWLTARAVKNRNSRLQTERNAACSDGDTRPGKKNIIELLKSSSAQANGEVRNNNIEMLARSNFTTSAQATREVRLSDMAYLSDLDMATENLKMLLKVKSKSLEQNE</sequence>
<accession>A0A0K8UZ66</accession>
<name>A0A0K8UZ66_BACLA</name>
<feature type="non-terminal residue" evidence="1">
    <location>
        <position position="1"/>
    </location>
</feature>
<dbReference type="AlphaFoldDB" id="A0A0K8UZ66"/>
<proteinExistence type="predicted"/>